<keyword evidence="9" id="KW-1185">Reference proteome</keyword>
<feature type="domain" description="Formyl transferase N-terminal" evidence="7">
    <location>
        <begin position="3"/>
        <end position="182"/>
    </location>
</feature>
<comment type="similarity">
    <text evidence="4 6">Belongs to the GART family.</text>
</comment>
<dbReference type="InterPro" id="IPR004607">
    <property type="entry name" value="GART"/>
</dbReference>
<comment type="function">
    <text evidence="6">Catalyzes the transfer of a formyl group from 10-formyltetrahydrofolate to 5-phospho-ribosyl-glycinamide (GAR), producing 5-phospho-ribosyl-N-formylglycinamide (FGAR) and tetrahydrofolate.</text>
</comment>
<evidence type="ECO:0000259" key="7">
    <source>
        <dbReference type="Pfam" id="PF00551"/>
    </source>
</evidence>
<dbReference type="PROSITE" id="PS00373">
    <property type="entry name" value="GART"/>
    <property type="match status" value="1"/>
</dbReference>
<evidence type="ECO:0000313" key="9">
    <source>
        <dbReference type="Proteomes" id="UP001156666"/>
    </source>
</evidence>
<evidence type="ECO:0000256" key="5">
    <source>
        <dbReference type="ARBA" id="ARBA00047664"/>
    </source>
</evidence>
<comment type="caution">
    <text evidence="8">The sequence shown here is derived from an EMBL/GenBank/DDBJ whole genome shotgun (WGS) entry which is preliminary data.</text>
</comment>
<comment type="catalytic activity">
    <reaction evidence="5 6">
        <text>N(1)-(5-phospho-beta-D-ribosyl)glycinamide + (6R)-10-formyltetrahydrofolate = N(2)-formyl-N(1)-(5-phospho-beta-D-ribosyl)glycinamide + (6S)-5,6,7,8-tetrahydrofolate + H(+)</text>
        <dbReference type="Rhea" id="RHEA:15053"/>
        <dbReference type="ChEBI" id="CHEBI:15378"/>
        <dbReference type="ChEBI" id="CHEBI:57453"/>
        <dbReference type="ChEBI" id="CHEBI:143788"/>
        <dbReference type="ChEBI" id="CHEBI:147286"/>
        <dbReference type="ChEBI" id="CHEBI:195366"/>
        <dbReference type="EC" id="2.1.2.2"/>
    </reaction>
</comment>
<evidence type="ECO:0000256" key="2">
    <source>
        <dbReference type="ARBA" id="ARBA00022679"/>
    </source>
</evidence>
<dbReference type="GO" id="GO:0005829">
    <property type="term" value="C:cytosol"/>
    <property type="evidence" value="ECO:0007669"/>
    <property type="project" value="TreeGrafter"/>
</dbReference>
<proteinExistence type="inferred from homology"/>
<evidence type="ECO:0000256" key="4">
    <source>
        <dbReference type="ARBA" id="ARBA00038440"/>
    </source>
</evidence>
<dbReference type="Proteomes" id="UP001156666">
    <property type="component" value="Unassembled WGS sequence"/>
</dbReference>
<dbReference type="PANTHER" id="PTHR43369">
    <property type="entry name" value="PHOSPHORIBOSYLGLYCINAMIDE FORMYLTRANSFERASE"/>
    <property type="match status" value="1"/>
</dbReference>
<dbReference type="Gene3D" id="3.40.50.170">
    <property type="entry name" value="Formyl transferase, N-terminal domain"/>
    <property type="match status" value="1"/>
</dbReference>
<comment type="pathway">
    <text evidence="1 6">Purine metabolism; IMP biosynthesis via de novo pathway; N(2)-formyl-N(1)-(5-phospho-D-ribosyl)glycinamide from N(1)-(5-phospho-D-ribosyl)glycinamide (10-formyl THF route): step 1/1.</text>
</comment>
<dbReference type="CDD" id="cd08645">
    <property type="entry name" value="FMT_core_GART"/>
    <property type="match status" value="1"/>
</dbReference>
<dbReference type="PANTHER" id="PTHR43369:SF2">
    <property type="entry name" value="PHOSPHORIBOSYLGLYCINAMIDE FORMYLTRANSFERASE"/>
    <property type="match status" value="1"/>
</dbReference>
<dbReference type="GO" id="GO:0004644">
    <property type="term" value="F:phosphoribosylglycinamide formyltransferase activity"/>
    <property type="evidence" value="ECO:0007669"/>
    <property type="project" value="UniProtKB-UniRule"/>
</dbReference>
<evidence type="ECO:0000256" key="3">
    <source>
        <dbReference type="ARBA" id="ARBA00022755"/>
    </source>
</evidence>
<evidence type="ECO:0000256" key="6">
    <source>
        <dbReference type="HAMAP-Rule" id="MF_01930"/>
    </source>
</evidence>
<dbReference type="SUPFAM" id="SSF53328">
    <property type="entry name" value="Formyltransferase"/>
    <property type="match status" value="1"/>
</dbReference>
<dbReference type="EMBL" id="BSOH01000027">
    <property type="protein sequence ID" value="GLR19164.1"/>
    <property type="molecule type" value="Genomic_DNA"/>
</dbReference>
<dbReference type="GO" id="GO:0006189">
    <property type="term" value="P:'de novo' IMP biosynthetic process"/>
    <property type="evidence" value="ECO:0007669"/>
    <property type="project" value="UniProtKB-UniRule"/>
</dbReference>
<keyword evidence="3 6" id="KW-0658">Purine biosynthesis</keyword>
<feature type="active site" description="Proton donor" evidence="6">
    <location>
        <position position="104"/>
    </location>
</feature>
<organism evidence="8 9">
    <name type="scientific">Portibacter lacus</name>
    <dbReference type="NCBI Taxonomy" id="1099794"/>
    <lineage>
        <taxon>Bacteria</taxon>
        <taxon>Pseudomonadati</taxon>
        <taxon>Bacteroidota</taxon>
        <taxon>Saprospiria</taxon>
        <taxon>Saprospirales</taxon>
        <taxon>Haliscomenobacteraceae</taxon>
        <taxon>Portibacter</taxon>
    </lineage>
</organism>
<dbReference type="RefSeq" id="WP_235292165.1">
    <property type="nucleotide sequence ID" value="NZ_BSOH01000027.1"/>
</dbReference>
<feature type="binding site" evidence="6">
    <location>
        <position position="102"/>
    </location>
    <ligand>
        <name>(6R)-10-formyltetrahydrofolate</name>
        <dbReference type="ChEBI" id="CHEBI:195366"/>
    </ligand>
</feature>
<dbReference type="EC" id="2.1.2.2" evidence="6"/>
<dbReference type="HAMAP" id="MF_01930">
    <property type="entry name" value="PurN"/>
    <property type="match status" value="1"/>
</dbReference>
<reference evidence="8" key="2">
    <citation type="submission" date="2023-01" db="EMBL/GenBank/DDBJ databases">
        <title>Draft genome sequence of Portibacter lacus strain NBRC 108769.</title>
        <authorList>
            <person name="Sun Q."/>
            <person name="Mori K."/>
        </authorList>
    </citation>
    <scope>NUCLEOTIDE SEQUENCE</scope>
    <source>
        <strain evidence="8">NBRC 108769</strain>
    </source>
</reference>
<keyword evidence="2 6" id="KW-0808">Transferase</keyword>
<dbReference type="Pfam" id="PF00551">
    <property type="entry name" value="Formyl_trans_N"/>
    <property type="match status" value="1"/>
</dbReference>
<reference evidence="8" key="1">
    <citation type="journal article" date="2014" name="Int. J. Syst. Evol. Microbiol.">
        <title>Complete genome sequence of Corynebacterium casei LMG S-19264T (=DSM 44701T), isolated from a smear-ripened cheese.</title>
        <authorList>
            <consortium name="US DOE Joint Genome Institute (JGI-PGF)"/>
            <person name="Walter F."/>
            <person name="Albersmeier A."/>
            <person name="Kalinowski J."/>
            <person name="Ruckert C."/>
        </authorList>
    </citation>
    <scope>NUCLEOTIDE SEQUENCE</scope>
    <source>
        <strain evidence="8">NBRC 108769</strain>
    </source>
</reference>
<feature type="site" description="Raises pKa of active site His" evidence="6">
    <location>
        <position position="145"/>
    </location>
</feature>
<dbReference type="InterPro" id="IPR002376">
    <property type="entry name" value="Formyl_transf_N"/>
</dbReference>
<sequence length="191" mass="21646">MTNIAIFASGRGSNAQAILEYLKGHEEISVKLILSNKKDAGVLLLADEYHIEKFVFNKSQFNSEDIVLQKLKSLNIEVLVLAGFLWKIPSYLIQAYPERIINIHPSLLPKYGGKGMYGRHVHEAVYKNKDLESGITIHLVNEVYDDGKILFQASKELEPTDEPSVIASKVLELEHFYFPRVIEAFIENAED</sequence>
<gene>
    <name evidence="6 8" type="primary">purN</name>
    <name evidence="8" type="ORF">GCM10007940_37800</name>
</gene>
<feature type="binding site" evidence="6">
    <location>
        <begin position="12"/>
        <end position="14"/>
    </location>
    <ligand>
        <name>N(1)-(5-phospho-beta-D-ribosyl)glycinamide</name>
        <dbReference type="ChEBI" id="CHEBI:143788"/>
    </ligand>
</feature>
<dbReference type="InterPro" id="IPR036477">
    <property type="entry name" value="Formyl_transf_N_sf"/>
</dbReference>
<dbReference type="AlphaFoldDB" id="A0AA37SSU0"/>
<dbReference type="InterPro" id="IPR001555">
    <property type="entry name" value="GART_AS"/>
</dbReference>
<name>A0AA37SSU0_9BACT</name>
<evidence type="ECO:0000313" key="8">
    <source>
        <dbReference type="EMBL" id="GLR19164.1"/>
    </source>
</evidence>
<evidence type="ECO:0000256" key="1">
    <source>
        <dbReference type="ARBA" id="ARBA00005054"/>
    </source>
</evidence>
<accession>A0AA37SSU0</accession>
<protein>
    <recommendedName>
        <fullName evidence="6">Phosphoribosylglycinamide formyltransferase</fullName>
        <ecNumber evidence="6">2.1.2.2</ecNumber>
    </recommendedName>
    <alternativeName>
        <fullName evidence="6">5'-phosphoribosylglycinamide transformylase</fullName>
    </alternativeName>
    <alternativeName>
        <fullName evidence="6">GAR transformylase</fullName>
        <shortName evidence="6">GART</shortName>
    </alternativeName>
</protein>
<comment type="caution">
    <text evidence="6">Lacks conserved residue(s) required for the propagation of feature annotation.</text>
</comment>